<feature type="signal peptide" evidence="1">
    <location>
        <begin position="1"/>
        <end position="24"/>
    </location>
</feature>
<proteinExistence type="predicted"/>
<organism evidence="2 4">
    <name type="scientific">Stenotrophomonas maltophilia</name>
    <name type="common">Pseudomonas maltophilia</name>
    <name type="synonym">Xanthomonas maltophilia</name>
    <dbReference type="NCBI Taxonomy" id="40324"/>
    <lineage>
        <taxon>Bacteria</taxon>
        <taxon>Pseudomonadati</taxon>
        <taxon>Pseudomonadota</taxon>
        <taxon>Gammaproteobacteria</taxon>
        <taxon>Lysobacterales</taxon>
        <taxon>Lysobacteraceae</taxon>
        <taxon>Stenotrophomonas</taxon>
        <taxon>Stenotrophomonas maltophilia group</taxon>
    </lineage>
</organism>
<evidence type="ECO:0000313" key="3">
    <source>
        <dbReference type="EMBL" id="PAM70993.1"/>
    </source>
</evidence>
<evidence type="ECO:0000313" key="4">
    <source>
        <dbReference type="Proteomes" id="UP000197090"/>
    </source>
</evidence>
<dbReference type="PANTHER" id="PTHR40590:SF1">
    <property type="entry name" value="CYTOPLASMIC PROTEIN"/>
    <property type="match status" value="1"/>
</dbReference>
<protein>
    <submittedName>
        <fullName evidence="2">TraB/GumN family protein</fullName>
    </submittedName>
</protein>
<dbReference type="Pfam" id="PF01963">
    <property type="entry name" value="TraB_PrgY_gumN"/>
    <property type="match status" value="1"/>
</dbReference>
<dbReference type="AlphaFoldDB" id="A0A246HZP9"/>
<evidence type="ECO:0000256" key="1">
    <source>
        <dbReference type="SAM" id="SignalP"/>
    </source>
</evidence>
<dbReference type="CDD" id="cd14789">
    <property type="entry name" value="Tiki"/>
    <property type="match status" value="1"/>
</dbReference>
<dbReference type="InterPro" id="IPR002816">
    <property type="entry name" value="TraB/PrgY/GumN_fam"/>
</dbReference>
<reference evidence="3 5" key="1">
    <citation type="submission" date="2017-06" db="EMBL/GenBank/DDBJ databases">
        <title>Genome sequencing and assembly of Stenotrophomonas maltophilia DF07.</title>
        <authorList>
            <person name="Iyer R."/>
        </authorList>
    </citation>
    <scope>NUCLEOTIDE SEQUENCE [LARGE SCALE GENOMIC DNA]</scope>
    <source>
        <strain evidence="3 5">DF07</strain>
    </source>
</reference>
<dbReference type="InterPro" id="IPR047111">
    <property type="entry name" value="YbaP-like"/>
</dbReference>
<dbReference type="RefSeq" id="WP_005417757.1">
    <property type="nucleotide sequence ID" value="NZ_CABMJM010000108.1"/>
</dbReference>
<evidence type="ECO:0000313" key="2">
    <source>
        <dbReference type="EMBL" id="OWQ70787.1"/>
    </source>
</evidence>
<name>A0A246HZP9_STEMA</name>
<reference evidence="2 4" key="2">
    <citation type="submission" date="2017-06" db="EMBL/GenBank/DDBJ databases">
        <authorList>
            <person name="Kim H.J."/>
            <person name="Triplett B.A."/>
        </authorList>
    </citation>
    <scope>NUCLEOTIDE SEQUENCE [LARGE SCALE GENOMIC DNA]</scope>
    <source>
        <strain evidence="2 4">594</strain>
    </source>
</reference>
<dbReference type="EMBL" id="NJGC01000013">
    <property type="protein sequence ID" value="PAM70993.1"/>
    <property type="molecule type" value="Genomic_DNA"/>
</dbReference>
<dbReference type="EMBL" id="NIVX01000105">
    <property type="protein sequence ID" value="OWQ70787.1"/>
    <property type="molecule type" value="Genomic_DNA"/>
</dbReference>
<keyword evidence="1" id="KW-0732">Signal</keyword>
<gene>
    <name evidence="2" type="ORF">CEE63_17235</name>
    <name evidence="3" type="ORF">CEK00_12740</name>
</gene>
<feature type="chain" id="PRO_5015075608" evidence="1">
    <location>
        <begin position="25"/>
        <end position="320"/>
    </location>
</feature>
<comment type="caution">
    <text evidence="2">The sequence shown here is derived from an EMBL/GenBank/DDBJ whole genome shotgun (WGS) entry which is preliminary data.</text>
</comment>
<accession>A0A246HZP9</accession>
<dbReference type="Proteomes" id="UP000216433">
    <property type="component" value="Unassembled WGS sequence"/>
</dbReference>
<evidence type="ECO:0000313" key="5">
    <source>
        <dbReference type="Proteomes" id="UP000216433"/>
    </source>
</evidence>
<dbReference type="PANTHER" id="PTHR40590">
    <property type="entry name" value="CYTOPLASMIC PROTEIN-RELATED"/>
    <property type="match status" value="1"/>
</dbReference>
<dbReference type="Proteomes" id="UP000197090">
    <property type="component" value="Unassembled WGS sequence"/>
</dbReference>
<sequence>MPIKHLFRTALLLAACAVAPLATARDGQASPAAAAAATAAKPPVPLLWKVTGPGDARVYLLGSFHLLKPQDYPLSPDVEQAFEASQRVVFELSPEDMQSPQLASRMVQAATRTDGSELKRDLDAATWQKLQAFAAQNQLPLAQMQGMKPWFVGLSISIGQMQKLGLDPALGLDRHFMERAQKTGRKTAGLEDIDTQIGMLDGMTVQEQRQMLAEALDQAGKADEQARLLHDAWRRGDERLLWTKMAAEMRQQYPQLYQRINTGRNDAWVPKLQPYLQAGQGGTLVVVGTLHLLGSDGVVEKLRAKGYKVERVCTGCKAKR</sequence>